<dbReference type="AlphaFoldDB" id="A0A815IIM8"/>
<protein>
    <submittedName>
        <fullName evidence="2">Uncharacterized protein</fullName>
    </submittedName>
</protein>
<evidence type="ECO:0000256" key="1">
    <source>
        <dbReference type="SAM" id="Phobius"/>
    </source>
</evidence>
<gene>
    <name evidence="2" type="ORF">EDS130_LOCUS34001</name>
</gene>
<organism evidence="2 3">
    <name type="scientific">Adineta ricciae</name>
    <name type="common">Rotifer</name>
    <dbReference type="NCBI Taxonomy" id="249248"/>
    <lineage>
        <taxon>Eukaryota</taxon>
        <taxon>Metazoa</taxon>
        <taxon>Spiralia</taxon>
        <taxon>Gnathifera</taxon>
        <taxon>Rotifera</taxon>
        <taxon>Eurotatoria</taxon>
        <taxon>Bdelloidea</taxon>
        <taxon>Adinetida</taxon>
        <taxon>Adinetidae</taxon>
        <taxon>Adineta</taxon>
    </lineage>
</organism>
<reference evidence="2" key="1">
    <citation type="submission" date="2021-02" db="EMBL/GenBank/DDBJ databases">
        <authorList>
            <person name="Nowell W R."/>
        </authorList>
    </citation>
    <scope>NUCLEOTIDE SEQUENCE</scope>
</reference>
<comment type="caution">
    <text evidence="2">The sequence shown here is derived from an EMBL/GenBank/DDBJ whole genome shotgun (WGS) entry which is preliminary data.</text>
</comment>
<sequence length="353" mass="41614">MKFPLIHLKQFEQLYIKYPDTLICSCNEISIKYAEFIKLTPVYHEICSSAFISLKWINYLDFTYLNGFSFDYSNLSPSFQPQILRSLCQLVEETVNSNLIQFHSRTFISNQLISKYICENRINNTIYLFQNSTRQTFKQIFELTREIFHGNALITIDDKRSWKEEKKPINDNIVYMRLPSIYSDETCSCATSLNCSGQAMMKGVPTHGFFIGCYPIEAMLRSTLECLYKKSCLNLISSNYEQNSSNFPIELLQLKTRYNINETIQNMIDRLFVDKWNVNYSYLNYSNKCHSTECTNSIIQQFHMLYVVTSIINLHGWLTMLLRLLIPLIINISFRMYYRRRQMVIVPNVTTKI</sequence>
<keyword evidence="1" id="KW-0812">Transmembrane</keyword>
<dbReference type="Proteomes" id="UP000663852">
    <property type="component" value="Unassembled WGS sequence"/>
</dbReference>
<dbReference type="EMBL" id="CAJNOJ010000278">
    <property type="protein sequence ID" value="CAF1364211.1"/>
    <property type="molecule type" value="Genomic_DNA"/>
</dbReference>
<name>A0A815IIM8_ADIRI</name>
<evidence type="ECO:0000313" key="2">
    <source>
        <dbReference type="EMBL" id="CAF1364211.1"/>
    </source>
</evidence>
<keyword evidence="1" id="KW-1133">Transmembrane helix</keyword>
<keyword evidence="1" id="KW-0472">Membrane</keyword>
<proteinExistence type="predicted"/>
<feature type="transmembrane region" description="Helical" evidence="1">
    <location>
        <begin position="314"/>
        <end position="334"/>
    </location>
</feature>
<accession>A0A815IIM8</accession>
<evidence type="ECO:0000313" key="3">
    <source>
        <dbReference type="Proteomes" id="UP000663852"/>
    </source>
</evidence>